<sequence>MRLWRMRRFHERLPGDSWRKIFSAKRHDATTIKNNIDDLSKLKVKIDELNAEVAEDDNALLNSNGRHIKSGNNFCYDTNAEFLESLKIVKKTVGETMELLEKARDKVALIFPLKQGNALRRKSRMRKQKRHKNEKRRRLRYKKNEEAIKRKIFQIQGDTELTLDKDFFIDHDILIPGEIATLKVHEMFCLSSVLNNTSATTQAVQTIKASLSKSCFRKLFGIATIDACHAKQSSSGKHVRTIQNKAAESLEHEENVEGEKDQDEMEVVNEEGEDDDSSSLVEDSD</sequence>
<evidence type="ECO:0000313" key="3">
    <source>
        <dbReference type="EMBL" id="PFX33340.1"/>
    </source>
</evidence>
<evidence type="ECO:0000256" key="2">
    <source>
        <dbReference type="SAM" id="MobiDB-lite"/>
    </source>
</evidence>
<evidence type="ECO:0000256" key="1">
    <source>
        <dbReference type="SAM" id="Coils"/>
    </source>
</evidence>
<accession>A0A2B4SWU3</accession>
<dbReference type="Proteomes" id="UP000225706">
    <property type="component" value="Unassembled WGS sequence"/>
</dbReference>
<comment type="caution">
    <text evidence="3">The sequence shown here is derived from an EMBL/GenBank/DDBJ whole genome shotgun (WGS) entry which is preliminary data.</text>
</comment>
<feature type="region of interest" description="Disordered" evidence="2">
    <location>
        <begin position="236"/>
        <end position="285"/>
    </location>
</feature>
<keyword evidence="4" id="KW-1185">Reference proteome</keyword>
<organism evidence="3 4">
    <name type="scientific">Stylophora pistillata</name>
    <name type="common">Smooth cauliflower coral</name>
    <dbReference type="NCBI Taxonomy" id="50429"/>
    <lineage>
        <taxon>Eukaryota</taxon>
        <taxon>Metazoa</taxon>
        <taxon>Cnidaria</taxon>
        <taxon>Anthozoa</taxon>
        <taxon>Hexacorallia</taxon>
        <taxon>Scleractinia</taxon>
        <taxon>Astrocoeniina</taxon>
        <taxon>Pocilloporidae</taxon>
        <taxon>Stylophora</taxon>
    </lineage>
</organism>
<gene>
    <name evidence="3" type="ORF">AWC38_SpisGene1767</name>
</gene>
<feature type="compositionally biased region" description="Polar residues" evidence="2">
    <location>
        <begin position="236"/>
        <end position="246"/>
    </location>
</feature>
<name>A0A2B4SWU3_STYPI</name>
<feature type="coiled-coil region" evidence="1">
    <location>
        <begin position="32"/>
        <end position="59"/>
    </location>
</feature>
<feature type="compositionally biased region" description="Basic and acidic residues" evidence="2">
    <location>
        <begin position="248"/>
        <end position="259"/>
    </location>
</feature>
<dbReference type="EMBL" id="LSMT01000013">
    <property type="protein sequence ID" value="PFX33340.1"/>
    <property type="molecule type" value="Genomic_DNA"/>
</dbReference>
<evidence type="ECO:0000313" key="4">
    <source>
        <dbReference type="Proteomes" id="UP000225706"/>
    </source>
</evidence>
<proteinExistence type="predicted"/>
<feature type="compositionally biased region" description="Acidic residues" evidence="2">
    <location>
        <begin position="260"/>
        <end position="285"/>
    </location>
</feature>
<keyword evidence="1" id="KW-0175">Coiled coil</keyword>
<dbReference type="AlphaFoldDB" id="A0A2B4SWU3"/>
<protein>
    <submittedName>
        <fullName evidence="3">Uncharacterized protein</fullName>
    </submittedName>
</protein>
<reference evidence="4" key="1">
    <citation type="journal article" date="2017" name="bioRxiv">
        <title>Comparative analysis of the genomes of Stylophora pistillata and Acropora digitifera provides evidence for extensive differences between species of corals.</title>
        <authorList>
            <person name="Voolstra C.R."/>
            <person name="Li Y."/>
            <person name="Liew Y.J."/>
            <person name="Baumgarten S."/>
            <person name="Zoccola D."/>
            <person name="Flot J.-F."/>
            <person name="Tambutte S."/>
            <person name="Allemand D."/>
            <person name="Aranda M."/>
        </authorList>
    </citation>
    <scope>NUCLEOTIDE SEQUENCE [LARGE SCALE GENOMIC DNA]</scope>
</reference>